<organism evidence="2">
    <name type="scientific">uncultured Pseudonocardia sp</name>
    <dbReference type="NCBI Taxonomy" id="211455"/>
    <lineage>
        <taxon>Bacteria</taxon>
        <taxon>Bacillati</taxon>
        <taxon>Actinomycetota</taxon>
        <taxon>Actinomycetes</taxon>
        <taxon>Pseudonocardiales</taxon>
        <taxon>Pseudonocardiaceae</taxon>
        <taxon>Pseudonocardia</taxon>
        <taxon>environmental samples</taxon>
    </lineage>
</organism>
<feature type="compositionally biased region" description="Basic residues" evidence="1">
    <location>
        <begin position="112"/>
        <end position="124"/>
    </location>
</feature>
<dbReference type="AlphaFoldDB" id="A0A6J4NIV3"/>
<name>A0A6J4NIV3_9PSEU</name>
<dbReference type="EMBL" id="CADCUS010000121">
    <property type="protein sequence ID" value="CAA9389441.1"/>
    <property type="molecule type" value="Genomic_DNA"/>
</dbReference>
<evidence type="ECO:0000256" key="1">
    <source>
        <dbReference type="SAM" id="MobiDB-lite"/>
    </source>
</evidence>
<proteinExistence type="predicted"/>
<gene>
    <name evidence="2" type="ORF">AVDCRST_MAG66-824</name>
</gene>
<reference evidence="2" key="1">
    <citation type="submission" date="2020-02" db="EMBL/GenBank/DDBJ databases">
        <authorList>
            <person name="Meier V. D."/>
        </authorList>
    </citation>
    <scope>NUCLEOTIDE SEQUENCE</scope>
    <source>
        <strain evidence="2">AVDCRST_MAG66</strain>
    </source>
</reference>
<evidence type="ECO:0000313" key="2">
    <source>
        <dbReference type="EMBL" id="CAA9389441.1"/>
    </source>
</evidence>
<feature type="compositionally biased region" description="Basic residues" evidence="1">
    <location>
        <begin position="39"/>
        <end position="53"/>
    </location>
</feature>
<sequence length="139" mass="15362">EQQLSPARPRFVLEPAGRLRGRRGRWARPVRGPQLGAGRARRRHPRRLRRAGVHRTADRAARARQPVPLRAPARGGVAELPHLRGRAVGRLGGAGVRGDRDHHARRAGALLPRRRGDGHRRRGERARVPLPGDGPTGEL</sequence>
<feature type="region of interest" description="Disordered" evidence="1">
    <location>
        <begin position="23"/>
        <end position="139"/>
    </location>
</feature>
<feature type="non-terminal residue" evidence="2">
    <location>
        <position position="139"/>
    </location>
</feature>
<feature type="non-terminal residue" evidence="2">
    <location>
        <position position="1"/>
    </location>
</feature>
<feature type="compositionally biased region" description="Low complexity" evidence="1">
    <location>
        <begin position="29"/>
        <end position="38"/>
    </location>
</feature>
<accession>A0A6J4NIV3</accession>
<protein>
    <submittedName>
        <fullName evidence="2">Uncharacterized protein</fullName>
    </submittedName>
</protein>